<gene>
    <name evidence="7" type="ORF">QRT03_12615</name>
</gene>
<dbReference type="InterPro" id="IPR010977">
    <property type="entry name" value="Aromatic_deC"/>
</dbReference>
<dbReference type="Proteomes" id="UP001231924">
    <property type="component" value="Unassembled WGS sequence"/>
</dbReference>
<keyword evidence="7" id="KW-0032">Aminotransferase</keyword>
<name>A0ABT7M7Z4_9PSEU</name>
<dbReference type="SUPFAM" id="SSF53383">
    <property type="entry name" value="PLP-dependent transferases"/>
    <property type="match status" value="1"/>
</dbReference>
<evidence type="ECO:0000256" key="1">
    <source>
        <dbReference type="ARBA" id="ARBA00001933"/>
    </source>
</evidence>
<comment type="cofactor">
    <cofactor evidence="1 6">
        <name>pyridoxal 5'-phosphate</name>
        <dbReference type="ChEBI" id="CHEBI:597326"/>
    </cofactor>
</comment>
<dbReference type="RefSeq" id="WP_286053172.1">
    <property type="nucleotide sequence ID" value="NZ_JASVWF010000002.1"/>
</dbReference>
<dbReference type="Pfam" id="PF00282">
    <property type="entry name" value="Pyridoxal_deC"/>
    <property type="match status" value="1"/>
</dbReference>
<comment type="caution">
    <text evidence="7">The sequence shown here is derived from an EMBL/GenBank/DDBJ whole genome shotgun (WGS) entry which is preliminary data.</text>
</comment>
<protein>
    <submittedName>
        <fullName evidence="7">Aminotransferase class V-fold PLP-dependent enzyme</fullName>
    </submittedName>
</protein>
<organism evidence="7 8">
    <name type="scientific">Actinomycetospora termitidis</name>
    <dbReference type="NCBI Taxonomy" id="3053470"/>
    <lineage>
        <taxon>Bacteria</taxon>
        <taxon>Bacillati</taxon>
        <taxon>Actinomycetota</taxon>
        <taxon>Actinomycetes</taxon>
        <taxon>Pseudonocardiales</taxon>
        <taxon>Pseudonocardiaceae</taxon>
        <taxon>Actinomycetospora</taxon>
    </lineage>
</organism>
<keyword evidence="3" id="KW-0210">Decarboxylase</keyword>
<dbReference type="GO" id="GO:0008483">
    <property type="term" value="F:transaminase activity"/>
    <property type="evidence" value="ECO:0007669"/>
    <property type="project" value="UniProtKB-KW"/>
</dbReference>
<proteinExistence type="inferred from homology"/>
<dbReference type="Gene3D" id="3.40.640.10">
    <property type="entry name" value="Type I PLP-dependent aspartate aminotransferase-like (Major domain)"/>
    <property type="match status" value="1"/>
</dbReference>
<reference evidence="7 8" key="1">
    <citation type="submission" date="2023-06" db="EMBL/GenBank/DDBJ databases">
        <title>Actinomycetospora Odt1-22.</title>
        <authorList>
            <person name="Supong K."/>
        </authorList>
    </citation>
    <scope>NUCLEOTIDE SEQUENCE [LARGE SCALE GENOMIC DNA]</scope>
    <source>
        <strain evidence="7 8">Odt1-22</strain>
    </source>
</reference>
<evidence type="ECO:0000256" key="2">
    <source>
        <dbReference type="ARBA" id="ARBA00009533"/>
    </source>
</evidence>
<sequence>MEELDAARRFADRWLASLPDRPVGVPADPAALRSALGDLPDDGLPAAGVLDDLAAALEPGLVSSGGPRYFGFVTGGTLPVALAADWMVAAADQDAAVAVMSPAAAVVEEVAGGWVLDLLGLPGDAAVGFATGAQTANIACLAAARHALLAGVGHDVEADGLIGAPPVTVLLGAAAHATVVQALRLLGFGARHAVRVPTDAQGRLLPEELRSALAAAPGPVLVCAQAGQVNTGACDPLDEIAALVRAREHTWMHVDGAFGLWAAASPARRHLVVAADRADSWAVDAHKWLNVPYDSALTVVRDRAALAAAMSVSAPYLPLGDLDPSTRTLENSRRARGIPVYAALRALGRRGVADLVDRCCDLARRAADRFAAHAEVLNDVVLNQVLVRFPGVDVAQLARAVAEDGTCWVGTTVWDGAPALRFSVSNWSTTAADVDVSVDRILALAVELSGRGAGGPA</sequence>
<evidence type="ECO:0000313" key="8">
    <source>
        <dbReference type="Proteomes" id="UP001231924"/>
    </source>
</evidence>
<dbReference type="InterPro" id="IPR002129">
    <property type="entry name" value="PyrdxlP-dep_de-COase"/>
</dbReference>
<evidence type="ECO:0000256" key="4">
    <source>
        <dbReference type="ARBA" id="ARBA00022898"/>
    </source>
</evidence>
<keyword evidence="5 6" id="KW-0456">Lyase</keyword>
<evidence type="ECO:0000313" key="7">
    <source>
        <dbReference type="EMBL" id="MDL5156803.1"/>
    </source>
</evidence>
<dbReference type="InterPro" id="IPR015421">
    <property type="entry name" value="PyrdxlP-dep_Trfase_major"/>
</dbReference>
<dbReference type="PANTHER" id="PTHR11999:SF70">
    <property type="entry name" value="MIP05841P"/>
    <property type="match status" value="1"/>
</dbReference>
<dbReference type="EMBL" id="JASVWF010000002">
    <property type="protein sequence ID" value="MDL5156803.1"/>
    <property type="molecule type" value="Genomic_DNA"/>
</dbReference>
<keyword evidence="4 6" id="KW-0663">Pyridoxal phosphate</keyword>
<evidence type="ECO:0000256" key="6">
    <source>
        <dbReference type="RuleBase" id="RU000382"/>
    </source>
</evidence>
<accession>A0ABT7M7Z4</accession>
<dbReference type="InterPro" id="IPR015422">
    <property type="entry name" value="PyrdxlP-dep_Trfase_small"/>
</dbReference>
<evidence type="ECO:0000256" key="3">
    <source>
        <dbReference type="ARBA" id="ARBA00022793"/>
    </source>
</evidence>
<dbReference type="InterPro" id="IPR015424">
    <property type="entry name" value="PyrdxlP-dep_Trfase"/>
</dbReference>
<dbReference type="Gene3D" id="3.90.1150.10">
    <property type="entry name" value="Aspartate Aminotransferase, domain 1"/>
    <property type="match status" value="1"/>
</dbReference>
<keyword evidence="8" id="KW-1185">Reference proteome</keyword>
<comment type="similarity">
    <text evidence="2 6">Belongs to the group II decarboxylase family.</text>
</comment>
<keyword evidence="7" id="KW-0808">Transferase</keyword>
<evidence type="ECO:0000256" key="5">
    <source>
        <dbReference type="ARBA" id="ARBA00023239"/>
    </source>
</evidence>
<dbReference type="PANTHER" id="PTHR11999">
    <property type="entry name" value="GROUP II PYRIDOXAL-5-PHOSPHATE DECARBOXYLASE"/>
    <property type="match status" value="1"/>
</dbReference>